<feature type="signal peptide" evidence="1">
    <location>
        <begin position="1"/>
        <end position="20"/>
    </location>
</feature>
<name>A0A173MD59_9BACT</name>
<dbReference type="InterPro" id="IPR013766">
    <property type="entry name" value="Thioredoxin_domain"/>
</dbReference>
<evidence type="ECO:0000313" key="4">
    <source>
        <dbReference type="Proteomes" id="UP000186917"/>
    </source>
</evidence>
<dbReference type="PANTHER" id="PTHR32234:SF0">
    <property type="entry name" value="THIOL:DISULFIDE INTERCHANGE PROTEIN DSBD"/>
    <property type="match status" value="1"/>
</dbReference>
<feature type="chain" id="PRO_5030022789" evidence="1">
    <location>
        <begin position="21"/>
        <end position="375"/>
    </location>
</feature>
<dbReference type="SUPFAM" id="SSF52833">
    <property type="entry name" value="Thioredoxin-like"/>
    <property type="match status" value="1"/>
</dbReference>
<dbReference type="EMBL" id="FTOR01000005">
    <property type="protein sequence ID" value="SIT21595.1"/>
    <property type="molecule type" value="Genomic_DNA"/>
</dbReference>
<sequence length="375" mass="42546">MKKILKATLVLLLAASQLKAQNRKIVFDTLTLEAACKKAALTNQLVFVDCYTTWCIPCKHMEANVFTVDSVADYFNKTFINLKMDMEKGEAVALGKKYRIGAYPSYLLIDKDGNLVYKFVGGMLAGEFMAKVKGGQNPFNEVAILNGLYDEGDRSPALMRRYIQQKIRLMEIAPAKALNADYMKQLSAADKTLPENWFLFGENRYALYLSEAGSGNFDYLANHWKEFTVHISKDTIDKKLGAVYRKTMGVYLSGAYKSHLNDNYKVADMAKYRKQIAATQMPDKDQLLTWMDISEAVVNKQYNQATQLLADHVDKFSEANQHVVFDFIFGLLSVKGYKYEGFGVIADKIEKTSTNPYLIHSCEQYKQKELEARAK</sequence>
<dbReference type="OrthoDB" id="120730at2"/>
<keyword evidence="1" id="KW-0732">Signal</keyword>
<protein>
    <submittedName>
        <fullName evidence="3">Thioredoxin-like</fullName>
    </submittedName>
</protein>
<evidence type="ECO:0000259" key="2">
    <source>
        <dbReference type="PROSITE" id="PS51352"/>
    </source>
</evidence>
<organism evidence="3 4">
    <name type="scientific">Filimonas lacunae</name>
    <dbReference type="NCBI Taxonomy" id="477680"/>
    <lineage>
        <taxon>Bacteria</taxon>
        <taxon>Pseudomonadati</taxon>
        <taxon>Bacteroidota</taxon>
        <taxon>Chitinophagia</taxon>
        <taxon>Chitinophagales</taxon>
        <taxon>Chitinophagaceae</taxon>
        <taxon>Filimonas</taxon>
    </lineage>
</organism>
<dbReference type="InterPro" id="IPR036249">
    <property type="entry name" value="Thioredoxin-like_sf"/>
</dbReference>
<dbReference type="Pfam" id="PF13098">
    <property type="entry name" value="Thioredoxin_2"/>
    <property type="match status" value="1"/>
</dbReference>
<accession>A0A173MD59</accession>
<dbReference type="Proteomes" id="UP000186917">
    <property type="component" value="Unassembled WGS sequence"/>
</dbReference>
<dbReference type="PANTHER" id="PTHR32234">
    <property type="entry name" value="THIOL:DISULFIDE INTERCHANGE PROTEIN DSBD"/>
    <property type="match status" value="1"/>
</dbReference>
<dbReference type="GO" id="GO:0045454">
    <property type="term" value="P:cell redox homeostasis"/>
    <property type="evidence" value="ECO:0007669"/>
    <property type="project" value="TreeGrafter"/>
</dbReference>
<dbReference type="InterPro" id="IPR012336">
    <property type="entry name" value="Thioredoxin-like_fold"/>
</dbReference>
<dbReference type="STRING" id="477680.SAMN05421788_105165"/>
<dbReference type="KEGG" id="fln:FLA_1388"/>
<dbReference type="PROSITE" id="PS51352">
    <property type="entry name" value="THIOREDOXIN_2"/>
    <property type="match status" value="1"/>
</dbReference>
<feature type="domain" description="Thioredoxin" evidence="2">
    <location>
        <begin position="7"/>
        <end position="137"/>
    </location>
</feature>
<gene>
    <name evidence="3" type="ORF">SAMN05421788_105165</name>
</gene>
<evidence type="ECO:0000313" key="3">
    <source>
        <dbReference type="EMBL" id="SIT21595.1"/>
    </source>
</evidence>
<dbReference type="AlphaFoldDB" id="A0A173MD59"/>
<dbReference type="GO" id="GO:0015035">
    <property type="term" value="F:protein-disulfide reductase activity"/>
    <property type="evidence" value="ECO:0007669"/>
    <property type="project" value="TreeGrafter"/>
</dbReference>
<keyword evidence="4" id="KW-1185">Reference proteome</keyword>
<proteinExistence type="predicted"/>
<evidence type="ECO:0000256" key="1">
    <source>
        <dbReference type="SAM" id="SignalP"/>
    </source>
</evidence>
<dbReference type="RefSeq" id="WP_076380007.1">
    <property type="nucleotide sequence ID" value="NZ_AP017422.1"/>
</dbReference>
<reference evidence="4" key="1">
    <citation type="submission" date="2017-01" db="EMBL/GenBank/DDBJ databases">
        <authorList>
            <person name="Varghese N."/>
            <person name="Submissions S."/>
        </authorList>
    </citation>
    <scope>NUCLEOTIDE SEQUENCE [LARGE SCALE GENOMIC DNA]</scope>
    <source>
        <strain evidence="4">DSM 21054</strain>
    </source>
</reference>
<dbReference type="Gene3D" id="3.40.30.10">
    <property type="entry name" value="Glutaredoxin"/>
    <property type="match status" value="1"/>
</dbReference>